<dbReference type="EMBL" id="ML975150">
    <property type="protein sequence ID" value="KAF1816173.1"/>
    <property type="molecule type" value="Genomic_DNA"/>
</dbReference>
<reference evidence="11" key="3">
    <citation type="submission" date="2025-04" db="UniProtKB">
        <authorList>
            <consortium name="RefSeq"/>
        </authorList>
    </citation>
    <scope>IDENTIFICATION</scope>
    <source>
        <strain evidence="11">CBS 781.70</strain>
    </source>
</reference>
<dbReference type="GO" id="GO:0019363">
    <property type="term" value="P:pyridine nucleotide biosynthetic process"/>
    <property type="evidence" value="ECO:0007669"/>
    <property type="project" value="UniProtKB-KW"/>
</dbReference>
<evidence type="ECO:0000256" key="6">
    <source>
        <dbReference type="ARBA" id="ARBA00039017"/>
    </source>
</evidence>
<dbReference type="InterPro" id="IPR000868">
    <property type="entry name" value="Isochorismatase-like_dom"/>
</dbReference>
<keyword evidence="3" id="KW-0479">Metal-binding</keyword>
<keyword evidence="2" id="KW-0662">Pyridine nucleotide biosynthesis</keyword>
<sequence>MFRPAITMGSQPPKFNPALLIVDFQEDFCPPNGSLAVKGGRDIAPVLNRLLDLPFTLKIATKDWHPKNHVSFASNHPHPNNKPFESFFTITNPLNPAESAATRLWPDHCVQRTPGAELAPELDQTKLDEIIEKGQDERVEMYSVFADLFVNPTVYRSGISKMLKEKEITHVYVAGLAMDYCVKYSALHAAKEGFGTVVIADATKAVDPHLWDQVKAEMEQAGVIEVGGRGSVPRGWL</sequence>
<evidence type="ECO:0000313" key="11">
    <source>
        <dbReference type="RefSeq" id="XP_033537804.1"/>
    </source>
</evidence>
<evidence type="ECO:0000256" key="2">
    <source>
        <dbReference type="ARBA" id="ARBA00022642"/>
    </source>
</evidence>
<comment type="similarity">
    <text evidence="1">Belongs to the isochorismatase family.</text>
</comment>
<dbReference type="GeneID" id="54422971"/>
<dbReference type="InterPro" id="IPR052347">
    <property type="entry name" value="Isochorismatase_Nicotinamidase"/>
</dbReference>
<accession>A0A6G1GDQ4</accession>
<evidence type="ECO:0000313" key="9">
    <source>
        <dbReference type="EMBL" id="KAF1816173.1"/>
    </source>
</evidence>
<proteinExistence type="inferred from homology"/>
<protein>
    <recommendedName>
        <fullName evidence="6">nicotinamidase</fullName>
        <ecNumber evidence="6">3.5.1.19</ecNumber>
    </recommendedName>
    <alternativeName>
        <fullName evidence="7">Nicotinamide deamidase</fullName>
    </alternativeName>
</protein>
<evidence type="ECO:0000256" key="1">
    <source>
        <dbReference type="ARBA" id="ARBA00006336"/>
    </source>
</evidence>
<evidence type="ECO:0000313" key="10">
    <source>
        <dbReference type="Proteomes" id="UP000504638"/>
    </source>
</evidence>
<keyword evidence="10" id="KW-1185">Reference proteome</keyword>
<evidence type="ECO:0000256" key="7">
    <source>
        <dbReference type="ARBA" id="ARBA00043224"/>
    </source>
</evidence>
<feature type="domain" description="Isochorismatase-like" evidence="8">
    <location>
        <begin position="18"/>
        <end position="223"/>
    </location>
</feature>
<dbReference type="GO" id="GO:0046872">
    <property type="term" value="F:metal ion binding"/>
    <property type="evidence" value="ECO:0007669"/>
    <property type="project" value="UniProtKB-KW"/>
</dbReference>
<reference evidence="9 11" key="1">
    <citation type="submission" date="2020-01" db="EMBL/GenBank/DDBJ databases">
        <authorList>
            <consortium name="DOE Joint Genome Institute"/>
            <person name="Haridas S."/>
            <person name="Albert R."/>
            <person name="Binder M."/>
            <person name="Bloem J."/>
            <person name="Labutti K."/>
            <person name="Salamov A."/>
            <person name="Andreopoulos B."/>
            <person name="Baker S.E."/>
            <person name="Barry K."/>
            <person name="Bills G."/>
            <person name="Bluhm B.H."/>
            <person name="Cannon C."/>
            <person name="Castanera R."/>
            <person name="Culley D.E."/>
            <person name="Daum C."/>
            <person name="Ezra D."/>
            <person name="Gonzalez J.B."/>
            <person name="Henrissat B."/>
            <person name="Kuo A."/>
            <person name="Liang C."/>
            <person name="Lipzen A."/>
            <person name="Lutzoni F."/>
            <person name="Magnuson J."/>
            <person name="Mondo S."/>
            <person name="Nolan M."/>
            <person name="Ohm R."/>
            <person name="Pangilinan J."/>
            <person name="Park H.-J."/>
            <person name="Ramirez L."/>
            <person name="Alfaro M."/>
            <person name="Sun H."/>
            <person name="Tritt A."/>
            <person name="Yoshinaga Y."/>
            <person name="Zwiers L.-H."/>
            <person name="Turgeon B.G."/>
            <person name="Goodwin S.B."/>
            <person name="Spatafora J.W."/>
            <person name="Crous P.W."/>
            <person name="Grigoriev I.V."/>
        </authorList>
    </citation>
    <scope>NUCLEOTIDE SEQUENCE</scope>
    <source>
        <strain evidence="9 11">CBS 781.70</strain>
    </source>
</reference>
<organism evidence="9">
    <name type="scientific">Eremomyces bilateralis CBS 781.70</name>
    <dbReference type="NCBI Taxonomy" id="1392243"/>
    <lineage>
        <taxon>Eukaryota</taxon>
        <taxon>Fungi</taxon>
        <taxon>Dikarya</taxon>
        <taxon>Ascomycota</taxon>
        <taxon>Pezizomycotina</taxon>
        <taxon>Dothideomycetes</taxon>
        <taxon>Dothideomycetes incertae sedis</taxon>
        <taxon>Eremomycetales</taxon>
        <taxon>Eremomycetaceae</taxon>
        <taxon>Eremomyces</taxon>
    </lineage>
</organism>
<evidence type="ECO:0000256" key="5">
    <source>
        <dbReference type="ARBA" id="ARBA00037900"/>
    </source>
</evidence>
<dbReference type="PANTHER" id="PTHR11080">
    <property type="entry name" value="PYRAZINAMIDASE/NICOTINAMIDASE"/>
    <property type="match status" value="1"/>
</dbReference>
<dbReference type="Pfam" id="PF00857">
    <property type="entry name" value="Isochorismatase"/>
    <property type="match status" value="1"/>
</dbReference>
<dbReference type="AlphaFoldDB" id="A0A6G1GDQ4"/>
<dbReference type="CDD" id="cd01011">
    <property type="entry name" value="nicotinamidase"/>
    <property type="match status" value="1"/>
</dbReference>
<dbReference type="PANTHER" id="PTHR11080:SF2">
    <property type="entry name" value="LD05707P"/>
    <property type="match status" value="1"/>
</dbReference>
<gene>
    <name evidence="9 11" type="ORF">P152DRAFT_504912</name>
</gene>
<dbReference type="RefSeq" id="XP_033537804.1">
    <property type="nucleotide sequence ID" value="XM_033682401.1"/>
</dbReference>
<dbReference type="GO" id="GO:0008936">
    <property type="term" value="F:nicotinamidase activity"/>
    <property type="evidence" value="ECO:0007669"/>
    <property type="project" value="UniProtKB-EC"/>
</dbReference>
<dbReference type="OrthoDB" id="3341310at2759"/>
<evidence type="ECO:0000259" key="8">
    <source>
        <dbReference type="Pfam" id="PF00857"/>
    </source>
</evidence>
<comment type="pathway">
    <text evidence="5">Cofactor biosynthesis; nicotinate biosynthesis; nicotinate from nicotinamide: step 1/1.</text>
</comment>
<evidence type="ECO:0000256" key="3">
    <source>
        <dbReference type="ARBA" id="ARBA00022723"/>
    </source>
</evidence>
<dbReference type="Proteomes" id="UP000504638">
    <property type="component" value="Unplaced"/>
</dbReference>
<reference evidence="11" key="2">
    <citation type="submission" date="2020-04" db="EMBL/GenBank/DDBJ databases">
        <authorList>
            <consortium name="NCBI Genome Project"/>
        </authorList>
    </citation>
    <scope>NUCLEOTIDE SEQUENCE</scope>
    <source>
        <strain evidence="11">CBS 781.70</strain>
    </source>
</reference>
<name>A0A6G1GDQ4_9PEZI</name>
<dbReference type="EC" id="3.5.1.19" evidence="6"/>
<dbReference type="InterPro" id="IPR036380">
    <property type="entry name" value="Isochorismatase-like_sf"/>
</dbReference>
<evidence type="ECO:0000256" key="4">
    <source>
        <dbReference type="ARBA" id="ARBA00022801"/>
    </source>
</evidence>
<keyword evidence="4 9" id="KW-0378">Hydrolase</keyword>
<dbReference type="Gene3D" id="3.40.50.850">
    <property type="entry name" value="Isochorismatase-like"/>
    <property type="match status" value="1"/>
</dbReference>
<dbReference type="SUPFAM" id="SSF52499">
    <property type="entry name" value="Isochorismatase-like hydrolases"/>
    <property type="match status" value="1"/>
</dbReference>